<dbReference type="InterPro" id="IPR036873">
    <property type="entry name" value="Rhodanese-like_dom_sf"/>
</dbReference>
<dbReference type="Proteomes" id="UP001165080">
    <property type="component" value="Unassembled WGS sequence"/>
</dbReference>
<gene>
    <name evidence="5" type="primary">PLEST008813</name>
    <name evidence="5" type="ORF">PLESTB_001095200</name>
</gene>
<dbReference type="AlphaFoldDB" id="A0A9W6BQH9"/>
<evidence type="ECO:0000313" key="5">
    <source>
        <dbReference type="EMBL" id="GLC56349.1"/>
    </source>
</evidence>
<dbReference type="InterPro" id="IPR001307">
    <property type="entry name" value="Thiosulphate_STrfase_CS"/>
</dbReference>
<feature type="domain" description="Rhodanese" evidence="4">
    <location>
        <begin position="66"/>
        <end position="216"/>
    </location>
</feature>
<name>A0A9W6BQH9_9CHLO</name>
<sequence>MTYTKPVRMARGSTARLRPTALARQAQPRFFRNQRPQAPRGAVIAKSGVSIGPCVDVAWLQRNLEDVRVYDVRGSVSEPDAWGAGGCSADYDAYLEGHIPGAVFVSWVRDAASWQPGADSGSSSSSSAPSSSGSSSAGAPKPQRQVLAVLVDPDAYVPCFEARGLSAERPVVVYDNGTNMIAARVWWQLLLYGHPSPYVLHGGWDAWRSAGGGSELYEPCPLKLSSVYDAEPQLRYRASPEEFRLAATHGSADDGGTGEEPAVVAVLLMPESYDAAPAADAPAAQVPSPSSICSSGHDDLPRARRLSLPALLRACTGVTPTPTSTNTEPTSTGSNGGIGGSLPPWTAVAAAASAHGSGGGGALAARLAAALGAAVGPASRTRLLLASPHDAALSACAVGALLHAAGHGRWAVCEEVL</sequence>
<dbReference type="Pfam" id="PF00581">
    <property type="entry name" value="Rhodanese"/>
    <property type="match status" value="1"/>
</dbReference>
<reference evidence="5 6" key="1">
    <citation type="journal article" date="2023" name="Commun. Biol.">
        <title>Reorganization of the ancestral sex-determining regions during the evolution of trioecy in Pleodorina starrii.</title>
        <authorList>
            <person name="Takahashi K."/>
            <person name="Suzuki S."/>
            <person name="Kawai-Toyooka H."/>
            <person name="Yamamoto K."/>
            <person name="Hamaji T."/>
            <person name="Ootsuki R."/>
            <person name="Yamaguchi H."/>
            <person name="Kawachi M."/>
            <person name="Higashiyama T."/>
            <person name="Nozaki H."/>
        </authorList>
    </citation>
    <scope>NUCLEOTIDE SEQUENCE [LARGE SCALE GENOMIC DNA]</scope>
    <source>
        <strain evidence="5 6">NIES-4479</strain>
    </source>
</reference>
<dbReference type="SMART" id="SM00450">
    <property type="entry name" value="RHOD"/>
    <property type="match status" value="1"/>
</dbReference>
<protein>
    <recommendedName>
        <fullName evidence="4">Rhodanese domain-containing protein</fullName>
    </recommendedName>
</protein>
<dbReference type="GO" id="GO:0005739">
    <property type="term" value="C:mitochondrion"/>
    <property type="evidence" value="ECO:0007669"/>
    <property type="project" value="TreeGrafter"/>
</dbReference>
<keyword evidence="6" id="KW-1185">Reference proteome</keyword>
<dbReference type="CDD" id="cd01448">
    <property type="entry name" value="TST_Repeat_1"/>
    <property type="match status" value="1"/>
</dbReference>
<dbReference type="OrthoDB" id="270167at2759"/>
<feature type="region of interest" description="Disordered" evidence="3">
    <location>
        <begin position="116"/>
        <end position="141"/>
    </location>
</feature>
<feature type="region of interest" description="Disordered" evidence="3">
    <location>
        <begin position="317"/>
        <end position="337"/>
    </location>
</feature>
<comment type="caution">
    <text evidence="5">The sequence shown here is derived from an EMBL/GenBank/DDBJ whole genome shotgun (WGS) entry which is preliminary data.</text>
</comment>
<keyword evidence="2" id="KW-0677">Repeat</keyword>
<keyword evidence="1" id="KW-0808">Transferase</keyword>
<accession>A0A9W6BQH9</accession>
<dbReference type="GO" id="GO:0004792">
    <property type="term" value="F:thiosulfate-cyanide sulfurtransferase activity"/>
    <property type="evidence" value="ECO:0007669"/>
    <property type="project" value="InterPro"/>
</dbReference>
<dbReference type="EMBL" id="BRXU01000015">
    <property type="protein sequence ID" value="GLC56349.1"/>
    <property type="molecule type" value="Genomic_DNA"/>
</dbReference>
<evidence type="ECO:0000256" key="3">
    <source>
        <dbReference type="SAM" id="MobiDB-lite"/>
    </source>
</evidence>
<feature type="compositionally biased region" description="Low complexity" evidence="3">
    <location>
        <begin position="317"/>
        <end position="333"/>
    </location>
</feature>
<dbReference type="PROSITE" id="PS00380">
    <property type="entry name" value="RHODANESE_1"/>
    <property type="match status" value="1"/>
</dbReference>
<evidence type="ECO:0000313" key="6">
    <source>
        <dbReference type="Proteomes" id="UP001165080"/>
    </source>
</evidence>
<evidence type="ECO:0000259" key="4">
    <source>
        <dbReference type="PROSITE" id="PS50206"/>
    </source>
</evidence>
<dbReference type="PROSITE" id="PS50206">
    <property type="entry name" value="RHODANESE_3"/>
    <property type="match status" value="1"/>
</dbReference>
<feature type="compositionally biased region" description="Low complexity" evidence="3">
    <location>
        <begin position="116"/>
        <end position="140"/>
    </location>
</feature>
<dbReference type="InterPro" id="IPR045078">
    <property type="entry name" value="TST/MPST-like"/>
</dbReference>
<evidence type="ECO:0000256" key="2">
    <source>
        <dbReference type="ARBA" id="ARBA00022737"/>
    </source>
</evidence>
<dbReference type="InterPro" id="IPR001763">
    <property type="entry name" value="Rhodanese-like_dom"/>
</dbReference>
<organism evidence="5 6">
    <name type="scientific">Pleodorina starrii</name>
    <dbReference type="NCBI Taxonomy" id="330485"/>
    <lineage>
        <taxon>Eukaryota</taxon>
        <taxon>Viridiplantae</taxon>
        <taxon>Chlorophyta</taxon>
        <taxon>core chlorophytes</taxon>
        <taxon>Chlorophyceae</taxon>
        <taxon>CS clade</taxon>
        <taxon>Chlamydomonadales</taxon>
        <taxon>Volvocaceae</taxon>
        <taxon>Pleodorina</taxon>
    </lineage>
</organism>
<evidence type="ECO:0000256" key="1">
    <source>
        <dbReference type="ARBA" id="ARBA00022679"/>
    </source>
</evidence>
<dbReference type="Gene3D" id="3.40.250.10">
    <property type="entry name" value="Rhodanese-like domain"/>
    <property type="match status" value="1"/>
</dbReference>
<dbReference type="SUPFAM" id="SSF52821">
    <property type="entry name" value="Rhodanese/Cell cycle control phosphatase"/>
    <property type="match status" value="1"/>
</dbReference>
<dbReference type="PANTHER" id="PTHR11364">
    <property type="entry name" value="THIOSULFATE SULFERTANSFERASE"/>
    <property type="match status" value="1"/>
</dbReference>
<dbReference type="PANTHER" id="PTHR11364:SF27">
    <property type="entry name" value="SULFURTRANSFERASE"/>
    <property type="match status" value="1"/>
</dbReference>
<proteinExistence type="predicted"/>